<keyword evidence="2" id="KW-1185">Reference proteome</keyword>
<dbReference type="STRING" id="1116391.PM3016_5443"/>
<name>H6NDU4_9BACL</name>
<sequence>MMNQVAFRGMDLEAIDRRLYELKYEELTARRILNLKTDIPAGAETYAYDVMTRSGVAKILANNADDVPFVDVDTRREFQRIYSIVAGFAYTVQEQRAAQMTGQTIDSTKAGVARRAVAEKENRLAWIGDPDFNIPGLINATGIQTTNVPPRADGTSTKWKDKTGEEIVEDVRIVRSLVSVLPGHMTAPLALALPPNQFEILNSRYNEYDSRTVLQVIQSYNWFRSIDRAPELRGAGTGGTDSMLIFDASSEVMELLLPMDMMRHDPEWEFPKWKFVVEERCGGVVIRYPMAIARGDGI</sequence>
<dbReference type="InterPro" id="IPR020049">
    <property type="entry name" value="Major_capsid-like"/>
</dbReference>
<accession>H6NDU4</accession>
<dbReference type="PIRSF" id="PIRSF029202">
    <property type="entry name" value="UCP029202"/>
    <property type="match status" value="1"/>
</dbReference>
<dbReference type="Proteomes" id="UP000007523">
    <property type="component" value="Chromosome"/>
</dbReference>
<dbReference type="HOGENOM" id="CLU_065140_0_0_9"/>
<dbReference type="EMBL" id="CP003235">
    <property type="protein sequence ID" value="AFC32143.1"/>
    <property type="molecule type" value="Genomic_DNA"/>
</dbReference>
<reference evidence="1 2" key="1">
    <citation type="journal article" date="2012" name="J. Bacteriol.">
        <title>Complete Genome Sequence of Paenibacillus mucilaginosus 3016, a Bacterium Functional as Microbial Fertilizer.</title>
        <authorList>
            <person name="Ma M."/>
            <person name="Wang Z."/>
            <person name="Li L."/>
            <person name="Jiang X."/>
            <person name="Guan D."/>
            <person name="Cao F."/>
            <person name="Chen H."/>
            <person name="Wang X."/>
            <person name="Shen D."/>
            <person name="Du B."/>
            <person name="Li J."/>
        </authorList>
    </citation>
    <scope>NUCLEOTIDE SEQUENCE [LARGE SCALE GENOMIC DNA]</scope>
    <source>
        <strain evidence="1 2">3016</strain>
    </source>
</reference>
<gene>
    <name evidence="1" type="ORF">PM3016_5443</name>
</gene>
<organism evidence="1 2">
    <name type="scientific">Paenibacillus mucilaginosus 3016</name>
    <dbReference type="NCBI Taxonomy" id="1116391"/>
    <lineage>
        <taxon>Bacteria</taxon>
        <taxon>Bacillati</taxon>
        <taxon>Bacillota</taxon>
        <taxon>Bacilli</taxon>
        <taxon>Bacillales</taxon>
        <taxon>Paenibacillaceae</taxon>
        <taxon>Paenibacillus</taxon>
    </lineage>
</organism>
<dbReference type="AlphaFoldDB" id="H6NDU4"/>
<dbReference type="Gene3D" id="3.30.2400.30">
    <property type="match status" value="1"/>
</dbReference>
<evidence type="ECO:0008006" key="3">
    <source>
        <dbReference type="Google" id="ProtNLM"/>
    </source>
</evidence>
<evidence type="ECO:0000313" key="2">
    <source>
        <dbReference type="Proteomes" id="UP000007523"/>
    </source>
</evidence>
<dbReference type="Pfam" id="PF09950">
    <property type="entry name" value="Major_capside"/>
    <property type="match status" value="1"/>
</dbReference>
<proteinExistence type="predicted"/>
<evidence type="ECO:0000313" key="1">
    <source>
        <dbReference type="EMBL" id="AFC32143.1"/>
    </source>
</evidence>
<dbReference type="KEGG" id="pmq:PM3016_5443"/>
<protein>
    <recommendedName>
        <fullName evidence="3">DUF2184 domain-containing protein</fullName>
    </recommendedName>
</protein>
<dbReference type="RefSeq" id="WP_014371579.1">
    <property type="nucleotide sequence ID" value="NC_016935.1"/>
</dbReference>